<dbReference type="SUPFAM" id="SSF50346">
    <property type="entry name" value="PRC-barrel domain"/>
    <property type="match status" value="1"/>
</dbReference>
<dbReference type="OrthoDB" id="9810331at2"/>
<dbReference type="GO" id="GO:0006364">
    <property type="term" value="P:rRNA processing"/>
    <property type="evidence" value="ECO:0007669"/>
    <property type="project" value="UniProtKB-UniRule"/>
</dbReference>
<feature type="domain" description="Ribosome maturation factor RimM PRC barrel" evidence="7">
    <location>
        <begin position="103"/>
        <end position="167"/>
    </location>
</feature>
<comment type="similarity">
    <text evidence="5">Belongs to the RimM family.</text>
</comment>
<dbReference type="AlphaFoldDB" id="A0A1G9PHF5"/>
<evidence type="ECO:0000256" key="4">
    <source>
        <dbReference type="ARBA" id="ARBA00023186"/>
    </source>
</evidence>
<dbReference type="Proteomes" id="UP000199476">
    <property type="component" value="Unassembled WGS sequence"/>
</dbReference>
<dbReference type="Pfam" id="PF01782">
    <property type="entry name" value="RimM"/>
    <property type="match status" value="1"/>
</dbReference>
<feature type="domain" description="RimM N-terminal" evidence="6">
    <location>
        <begin position="8"/>
        <end position="88"/>
    </location>
</feature>
<comment type="subcellular location">
    <subcellularLocation>
        <location evidence="5">Cytoplasm</location>
    </subcellularLocation>
</comment>
<dbReference type="NCBIfam" id="TIGR02273">
    <property type="entry name" value="16S_RimM"/>
    <property type="match status" value="1"/>
</dbReference>
<dbReference type="PANTHER" id="PTHR33692:SF1">
    <property type="entry name" value="RIBOSOME MATURATION FACTOR RIMM"/>
    <property type="match status" value="1"/>
</dbReference>
<evidence type="ECO:0000313" key="8">
    <source>
        <dbReference type="EMBL" id="SDL98169.1"/>
    </source>
</evidence>
<keyword evidence="4 5" id="KW-0143">Chaperone</keyword>
<dbReference type="Pfam" id="PF24986">
    <property type="entry name" value="PRC_RimM"/>
    <property type="match status" value="1"/>
</dbReference>
<comment type="domain">
    <text evidence="5">The PRC barrel domain binds ribosomal protein uS19.</text>
</comment>
<dbReference type="HAMAP" id="MF_00014">
    <property type="entry name" value="Ribosome_mat_RimM"/>
    <property type="match status" value="1"/>
</dbReference>
<evidence type="ECO:0000259" key="6">
    <source>
        <dbReference type="Pfam" id="PF01782"/>
    </source>
</evidence>
<dbReference type="SUPFAM" id="SSF50447">
    <property type="entry name" value="Translation proteins"/>
    <property type="match status" value="1"/>
</dbReference>
<dbReference type="Gene3D" id="2.30.30.240">
    <property type="entry name" value="PRC-barrel domain"/>
    <property type="match status" value="1"/>
</dbReference>
<dbReference type="RefSeq" id="WP_089760486.1">
    <property type="nucleotide sequence ID" value="NZ_FNGO01000013.1"/>
</dbReference>
<dbReference type="InterPro" id="IPR056792">
    <property type="entry name" value="PRC_RimM"/>
</dbReference>
<evidence type="ECO:0000256" key="5">
    <source>
        <dbReference type="HAMAP-Rule" id="MF_00014"/>
    </source>
</evidence>
<name>A0A1G9PHF5_9FIRM</name>
<dbReference type="InterPro" id="IPR002676">
    <property type="entry name" value="RimM_N"/>
</dbReference>
<dbReference type="InterPro" id="IPR011961">
    <property type="entry name" value="RimM"/>
</dbReference>
<comment type="subunit">
    <text evidence="5">Binds ribosomal protein uS19.</text>
</comment>
<evidence type="ECO:0000256" key="2">
    <source>
        <dbReference type="ARBA" id="ARBA00022517"/>
    </source>
</evidence>
<protein>
    <recommendedName>
        <fullName evidence="5">Ribosome maturation factor RimM</fullName>
    </recommendedName>
</protein>
<evidence type="ECO:0000256" key="3">
    <source>
        <dbReference type="ARBA" id="ARBA00022552"/>
    </source>
</evidence>
<reference evidence="8 9" key="1">
    <citation type="submission" date="2016-10" db="EMBL/GenBank/DDBJ databases">
        <authorList>
            <person name="de Groot N.N."/>
        </authorList>
    </citation>
    <scope>NUCLEOTIDE SEQUENCE [LARGE SCALE GENOMIC DNA]</scope>
    <source>
        <strain evidence="8 9">SLAS-1</strain>
    </source>
</reference>
<organism evidence="8 9">
    <name type="scientific">Halarsenatibacter silvermanii</name>
    <dbReference type="NCBI Taxonomy" id="321763"/>
    <lineage>
        <taxon>Bacteria</taxon>
        <taxon>Bacillati</taxon>
        <taxon>Bacillota</taxon>
        <taxon>Clostridia</taxon>
        <taxon>Halanaerobiales</taxon>
        <taxon>Halarsenatibacteraceae</taxon>
        <taxon>Halarsenatibacter</taxon>
    </lineage>
</organism>
<dbReference type="EMBL" id="FNGO01000013">
    <property type="protein sequence ID" value="SDL98169.1"/>
    <property type="molecule type" value="Genomic_DNA"/>
</dbReference>
<dbReference type="STRING" id="321763.SAMN04488692_11320"/>
<dbReference type="InterPro" id="IPR009000">
    <property type="entry name" value="Transl_B-barrel_sf"/>
</dbReference>
<dbReference type="PANTHER" id="PTHR33692">
    <property type="entry name" value="RIBOSOME MATURATION FACTOR RIMM"/>
    <property type="match status" value="1"/>
</dbReference>
<keyword evidence="2 5" id="KW-0690">Ribosome biogenesis</keyword>
<dbReference type="InterPro" id="IPR011033">
    <property type="entry name" value="PRC_barrel-like_sf"/>
</dbReference>
<dbReference type="Gene3D" id="2.40.30.60">
    <property type="entry name" value="RimM"/>
    <property type="match status" value="1"/>
</dbReference>
<evidence type="ECO:0000259" key="7">
    <source>
        <dbReference type="Pfam" id="PF24986"/>
    </source>
</evidence>
<sequence>MDDELILLGQIVRYQGNKGHVRVEPLTNNIDRFFQLEDVVVEKSPGNSRYEIESTRTQNDFVVLKLAGVDDIEAAEELKGSYISIYESELPRLSEDEYYIYRLEGFTVVTSGGRKLGELMEVWTDSGTDVFVVRNDDREEYLIPAAREIISEIDQEKRRITVEPIPGLLEL</sequence>
<keyword evidence="9" id="KW-1185">Reference proteome</keyword>
<keyword evidence="3 5" id="KW-0698">rRNA processing</keyword>
<comment type="function">
    <text evidence="5">An accessory protein needed during the final step in the assembly of 30S ribosomal subunit, possibly for assembly of the head region. Essential for efficient processing of 16S rRNA. May be needed both before and after RbfA during the maturation of 16S rRNA. It has affinity for free ribosomal 30S subunits but not for 70S ribosomes.</text>
</comment>
<gene>
    <name evidence="5" type="primary">rimM</name>
    <name evidence="8" type="ORF">SAMN04488692_11320</name>
</gene>
<dbReference type="GO" id="GO:0005737">
    <property type="term" value="C:cytoplasm"/>
    <property type="evidence" value="ECO:0007669"/>
    <property type="project" value="UniProtKB-SubCell"/>
</dbReference>
<evidence type="ECO:0000256" key="1">
    <source>
        <dbReference type="ARBA" id="ARBA00022490"/>
    </source>
</evidence>
<proteinExistence type="inferred from homology"/>
<dbReference type="GO" id="GO:0042274">
    <property type="term" value="P:ribosomal small subunit biogenesis"/>
    <property type="evidence" value="ECO:0007669"/>
    <property type="project" value="UniProtKB-UniRule"/>
</dbReference>
<evidence type="ECO:0000313" key="9">
    <source>
        <dbReference type="Proteomes" id="UP000199476"/>
    </source>
</evidence>
<dbReference type="InterPro" id="IPR036976">
    <property type="entry name" value="RimM_N_sf"/>
</dbReference>
<keyword evidence="1 5" id="KW-0963">Cytoplasm</keyword>
<dbReference type="GO" id="GO:0005840">
    <property type="term" value="C:ribosome"/>
    <property type="evidence" value="ECO:0007669"/>
    <property type="project" value="InterPro"/>
</dbReference>
<dbReference type="GO" id="GO:0043022">
    <property type="term" value="F:ribosome binding"/>
    <property type="evidence" value="ECO:0007669"/>
    <property type="project" value="InterPro"/>
</dbReference>
<accession>A0A1G9PHF5</accession>